<keyword evidence="3" id="KW-1185">Reference proteome</keyword>
<evidence type="ECO:0000313" key="2">
    <source>
        <dbReference type="EMBL" id="ERL63762.1"/>
    </source>
</evidence>
<accession>U4TQG7</accession>
<dbReference type="RefSeq" id="WP_022530933.1">
    <property type="nucleotide sequence ID" value="NZ_KI271614.1"/>
</dbReference>
<feature type="compositionally biased region" description="Polar residues" evidence="1">
    <location>
        <begin position="145"/>
        <end position="154"/>
    </location>
</feature>
<dbReference type="Proteomes" id="UP000030647">
    <property type="component" value="Unassembled WGS sequence"/>
</dbReference>
<evidence type="ECO:0000256" key="1">
    <source>
        <dbReference type="SAM" id="MobiDB-lite"/>
    </source>
</evidence>
<dbReference type="STRING" id="1231336.L248_2179"/>
<feature type="region of interest" description="Disordered" evidence="1">
    <location>
        <begin position="132"/>
        <end position="164"/>
    </location>
</feature>
<name>U4TQG7_9LACO</name>
<reference evidence="3" key="1">
    <citation type="journal article" date="2013" name="Genome Announc.">
        <title>Whole-Genome Sequencing of Lactobacillus shenzhenensis Strain LY-73T.</title>
        <authorList>
            <person name="Lin Z."/>
            <person name="Liu Z."/>
            <person name="Yang R."/>
            <person name="Zou Y."/>
            <person name="Wan D."/>
            <person name="Chen J."/>
            <person name="Guo M."/>
            <person name="Zhao J."/>
            <person name="Fang C."/>
            <person name="Yang R."/>
            <person name="Liu F."/>
        </authorList>
    </citation>
    <scope>NUCLEOTIDE SEQUENCE [LARGE SCALE GENOMIC DNA]</scope>
    <source>
        <strain evidence="3">LY-73</strain>
    </source>
</reference>
<evidence type="ECO:0008006" key="4">
    <source>
        <dbReference type="Google" id="ProtNLM"/>
    </source>
</evidence>
<proteinExistence type="predicted"/>
<dbReference type="EMBL" id="KI271614">
    <property type="protein sequence ID" value="ERL63762.1"/>
    <property type="molecule type" value="Genomic_DNA"/>
</dbReference>
<dbReference type="OrthoDB" id="2286453at2"/>
<dbReference type="AlphaFoldDB" id="U4TQG7"/>
<protein>
    <recommendedName>
        <fullName evidence="4">HK97 gp10 family phage protein</fullName>
    </recommendedName>
</protein>
<gene>
    <name evidence="2" type="ORF">L248_2179</name>
</gene>
<organism evidence="2 3">
    <name type="scientific">Schleiferilactobacillus shenzhenensis LY-73</name>
    <dbReference type="NCBI Taxonomy" id="1231336"/>
    <lineage>
        <taxon>Bacteria</taxon>
        <taxon>Bacillati</taxon>
        <taxon>Bacillota</taxon>
        <taxon>Bacilli</taxon>
        <taxon>Lactobacillales</taxon>
        <taxon>Lactobacillaceae</taxon>
        <taxon>Schleiferilactobacillus</taxon>
    </lineage>
</organism>
<dbReference type="HOGENOM" id="CLU_1616942_0_0_9"/>
<evidence type="ECO:0000313" key="3">
    <source>
        <dbReference type="Proteomes" id="UP000030647"/>
    </source>
</evidence>
<sequence length="164" mass="18332">MWDNDHIPTVEFGLNPSYSAAITSMSNAFRSVGSKAGVQLMQRTQYAMDTHAKAFIEKLGTDTQQKAREIERDQVGHSKSGYIPTGNLMRNINHHESDDGLTTQTYPEAQSKDGYNYGQAVEFGLKDRNYPADPFMKPAGEEVSKNLNGRSRQALNEAMKEARQ</sequence>
<dbReference type="eggNOG" id="ENOG5030A3G">
    <property type="taxonomic scope" value="Bacteria"/>
</dbReference>